<keyword evidence="7" id="KW-1185">Reference proteome</keyword>
<dbReference type="AlphaFoldDB" id="A0A7I9V3U5"/>
<evidence type="ECO:0000259" key="5">
    <source>
        <dbReference type="PROSITE" id="PS50977"/>
    </source>
</evidence>
<dbReference type="GO" id="GO:0003700">
    <property type="term" value="F:DNA-binding transcription factor activity"/>
    <property type="evidence" value="ECO:0007669"/>
    <property type="project" value="TreeGrafter"/>
</dbReference>
<dbReference type="InterPro" id="IPR009057">
    <property type="entry name" value="Homeodomain-like_sf"/>
</dbReference>
<gene>
    <name evidence="6" type="ORF">nbrc107696_05320</name>
</gene>
<organism evidence="6 7">
    <name type="scientific">Gordonia spumicola</name>
    <dbReference type="NCBI Taxonomy" id="589161"/>
    <lineage>
        <taxon>Bacteria</taxon>
        <taxon>Bacillati</taxon>
        <taxon>Actinomycetota</taxon>
        <taxon>Actinomycetes</taxon>
        <taxon>Mycobacteriales</taxon>
        <taxon>Gordoniaceae</taxon>
        <taxon>Gordonia</taxon>
    </lineage>
</organism>
<dbReference type="GO" id="GO:0000976">
    <property type="term" value="F:transcription cis-regulatory region binding"/>
    <property type="evidence" value="ECO:0007669"/>
    <property type="project" value="TreeGrafter"/>
</dbReference>
<comment type="caution">
    <text evidence="6">The sequence shown here is derived from an EMBL/GenBank/DDBJ whole genome shotgun (WGS) entry which is preliminary data.</text>
</comment>
<name>A0A7I9V3U5_9ACTN</name>
<reference evidence="7" key="1">
    <citation type="submission" date="2019-06" db="EMBL/GenBank/DDBJ databases">
        <title>Gordonia isolated from sludge of a wastewater treatment plant.</title>
        <authorList>
            <person name="Tamura T."/>
            <person name="Aoyama K."/>
            <person name="Kang Y."/>
            <person name="Saito S."/>
            <person name="Akiyama N."/>
            <person name="Yazawa K."/>
            <person name="Gonoi T."/>
            <person name="Mikami Y."/>
        </authorList>
    </citation>
    <scope>NUCLEOTIDE SEQUENCE [LARGE SCALE GENOMIC DNA]</scope>
    <source>
        <strain evidence="7">NBRC 107696</strain>
    </source>
</reference>
<dbReference type="InterPro" id="IPR050109">
    <property type="entry name" value="HTH-type_TetR-like_transc_reg"/>
</dbReference>
<evidence type="ECO:0000256" key="4">
    <source>
        <dbReference type="PROSITE-ProRule" id="PRU00335"/>
    </source>
</evidence>
<evidence type="ECO:0000313" key="6">
    <source>
        <dbReference type="EMBL" id="GEE00086.1"/>
    </source>
</evidence>
<sequence length="208" mass="23037">MTSDPQDSPGTRWGDREQRRADILRAGESLLVSGGYDALRMRDVATGAGISLGAVYTYYTNKESLFIAVFAERLEAMLAELEPKVAEAEDAVDAFIVTATMYRDGYLLFGRQFDALSLVTDEDKLQPEVVEQLRRATARMVTTLSSSLVRFGYEGDIPLAMTFLWSSMRGLANHYASARSQFLPVSWDEAVAFSAESLARSLRISPRA</sequence>
<dbReference type="Gene3D" id="1.10.357.10">
    <property type="entry name" value="Tetracycline Repressor, domain 2"/>
    <property type="match status" value="1"/>
</dbReference>
<dbReference type="OrthoDB" id="5243387at2"/>
<feature type="DNA-binding region" description="H-T-H motif" evidence="4">
    <location>
        <begin position="40"/>
        <end position="59"/>
    </location>
</feature>
<evidence type="ECO:0000256" key="2">
    <source>
        <dbReference type="ARBA" id="ARBA00023125"/>
    </source>
</evidence>
<evidence type="ECO:0000256" key="3">
    <source>
        <dbReference type="ARBA" id="ARBA00023163"/>
    </source>
</evidence>
<keyword evidence="3" id="KW-0804">Transcription</keyword>
<dbReference type="EMBL" id="BJOV01000002">
    <property type="protein sequence ID" value="GEE00086.1"/>
    <property type="molecule type" value="Genomic_DNA"/>
</dbReference>
<dbReference type="SUPFAM" id="SSF46689">
    <property type="entry name" value="Homeodomain-like"/>
    <property type="match status" value="1"/>
</dbReference>
<feature type="domain" description="HTH tetR-type" evidence="5">
    <location>
        <begin position="17"/>
        <end position="77"/>
    </location>
</feature>
<dbReference type="Pfam" id="PF00440">
    <property type="entry name" value="TetR_N"/>
    <property type="match status" value="1"/>
</dbReference>
<dbReference type="PANTHER" id="PTHR30055">
    <property type="entry name" value="HTH-TYPE TRANSCRIPTIONAL REGULATOR RUTR"/>
    <property type="match status" value="1"/>
</dbReference>
<dbReference type="PRINTS" id="PR00455">
    <property type="entry name" value="HTHTETR"/>
</dbReference>
<keyword evidence="1" id="KW-0805">Transcription regulation</keyword>
<dbReference type="Proteomes" id="UP000444960">
    <property type="component" value="Unassembled WGS sequence"/>
</dbReference>
<dbReference type="InterPro" id="IPR001647">
    <property type="entry name" value="HTH_TetR"/>
</dbReference>
<evidence type="ECO:0000256" key="1">
    <source>
        <dbReference type="ARBA" id="ARBA00023015"/>
    </source>
</evidence>
<protein>
    <recommendedName>
        <fullName evidence="5">HTH tetR-type domain-containing protein</fullName>
    </recommendedName>
</protein>
<keyword evidence="2 4" id="KW-0238">DNA-binding</keyword>
<accession>A0A7I9V3U5</accession>
<dbReference type="PROSITE" id="PS50977">
    <property type="entry name" value="HTH_TETR_2"/>
    <property type="match status" value="1"/>
</dbReference>
<evidence type="ECO:0000313" key="7">
    <source>
        <dbReference type="Proteomes" id="UP000444960"/>
    </source>
</evidence>
<dbReference type="PANTHER" id="PTHR30055:SF234">
    <property type="entry name" value="HTH-TYPE TRANSCRIPTIONAL REGULATOR BETI"/>
    <property type="match status" value="1"/>
</dbReference>
<dbReference type="RefSeq" id="WP_161894031.1">
    <property type="nucleotide sequence ID" value="NZ_BJOV01000002.1"/>
</dbReference>
<proteinExistence type="predicted"/>